<accession>H5TXJ6</accession>
<dbReference type="EMBL" id="BAFC01000034">
    <property type="protein sequence ID" value="GAB38204.1"/>
    <property type="molecule type" value="Genomic_DNA"/>
</dbReference>
<gene>
    <name evidence="1" type="ORF">GOSPT_034_00710</name>
</gene>
<protein>
    <submittedName>
        <fullName evidence="1">Uncharacterized protein</fullName>
    </submittedName>
</protein>
<organism evidence="1 2">
    <name type="scientific">Gordonia sputi NBRC 100414</name>
    <dbReference type="NCBI Taxonomy" id="1089453"/>
    <lineage>
        <taxon>Bacteria</taxon>
        <taxon>Bacillati</taxon>
        <taxon>Actinomycetota</taxon>
        <taxon>Actinomycetes</taxon>
        <taxon>Mycobacteriales</taxon>
        <taxon>Gordoniaceae</taxon>
        <taxon>Gordonia</taxon>
    </lineage>
</organism>
<comment type="caution">
    <text evidence="1">The sequence shown here is derived from an EMBL/GenBank/DDBJ whole genome shotgun (WGS) entry which is preliminary data.</text>
</comment>
<dbReference type="Proteomes" id="UP000005845">
    <property type="component" value="Unassembled WGS sequence"/>
</dbReference>
<name>H5TXJ6_9ACTN</name>
<keyword evidence="2" id="KW-1185">Reference proteome</keyword>
<dbReference type="AlphaFoldDB" id="H5TXJ6"/>
<sequence>MSWRDAWPTYRQVALGDVEIGTADTARAHLDQEFARTGRRDRFVDQIEWVFVDRCRLGD</sequence>
<reference evidence="1 2" key="1">
    <citation type="submission" date="2012-02" db="EMBL/GenBank/DDBJ databases">
        <title>Whole genome shotgun sequence of Gordonia sputi NBRC 100414.</title>
        <authorList>
            <person name="Yoshida I."/>
            <person name="Hosoyama A."/>
            <person name="Tsuchikane K."/>
            <person name="Katsumata H."/>
            <person name="Yamazaki S."/>
            <person name="Fujita N."/>
        </authorList>
    </citation>
    <scope>NUCLEOTIDE SEQUENCE [LARGE SCALE GENOMIC DNA]</scope>
    <source>
        <strain evidence="1 2">NBRC 100414</strain>
    </source>
</reference>
<proteinExistence type="predicted"/>
<evidence type="ECO:0000313" key="2">
    <source>
        <dbReference type="Proteomes" id="UP000005845"/>
    </source>
</evidence>
<evidence type="ECO:0000313" key="1">
    <source>
        <dbReference type="EMBL" id="GAB38204.1"/>
    </source>
</evidence>